<dbReference type="PANTHER" id="PTHR31373">
    <property type="entry name" value="OS06G0652100 PROTEIN"/>
    <property type="match status" value="1"/>
</dbReference>
<proteinExistence type="predicted"/>
<dbReference type="Gene3D" id="3.40.50.410">
    <property type="entry name" value="von Willebrand factor, type A domain"/>
    <property type="match status" value="1"/>
</dbReference>
<dbReference type="SUPFAM" id="SSF53300">
    <property type="entry name" value="vWA-like"/>
    <property type="match status" value="1"/>
</dbReference>
<name>A0AAW4J5V0_CLOPF</name>
<feature type="domain" description="DUF2828" evidence="1">
    <location>
        <begin position="14"/>
        <end position="131"/>
    </location>
</feature>
<organism evidence="3 4">
    <name type="scientific">Clostridium perfringens</name>
    <dbReference type="NCBI Taxonomy" id="1502"/>
    <lineage>
        <taxon>Bacteria</taxon>
        <taxon>Bacillati</taxon>
        <taxon>Bacillota</taxon>
        <taxon>Clostridia</taxon>
        <taxon>Eubacteriales</taxon>
        <taxon>Clostridiaceae</taxon>
        <taxon>Clostridium</taxon>
    </lineage>
</organism>
<dbReference type="PANTHER" id="PTHR31373:SF27">
    <property type="entry name" value="TROVE DOMAIN-CONTAINING PROTEIN"/>
    <property type="match status" value="1"/>
</dbReference>
<dbReference type="RefSeq" id="WP_208340989.1">
    <property type="nucleotide sequence ID" value="NZ_JAENQO010000007.1"/>
</dbReference>
<dbReference type="Proteomes" id="UP000668068">
    <property type="component" value="Unassembled WGS sequence"/>
</dbReference>
<dbReference type="InterPro" id="IPR056690">
    <property type="entry name" value="DUF7788"/>
</dbReference>
<dbReference type="InterPro" id="IPR058580">
    <property type="entry name" value="DUF2828"/>
</dbReference>
<comment type="caution">
    <text evidence="3">The sequence shown here is derived from an EMBL/GenBank/DDBJ whole genome shotgun (WGS) entry which is preliminary data.</text>
</comment>
<dbReference type="PIRSF" id="PIRSF015417">
    <property type="entry name" value="T31B5_30_vWA"/>
    <property type="match status" value="1"/>
</dbReference>
<feature type="domain" description="DUF2828" evidence="1">
    <location>
        <begin position="146"/>
        <end position="260"/>
    </location>
</feature>
<accession>A0AAW4J5V0</accession>
<feature type="domain" description="DUF7788" evidence="2">
    <location>
        <begin position="284"/>
        <end position="476"/>
    </location>
</feature>
<dbReference type="Pfam" id="PF11443">
    <property type="entry name" value="DUF2828"/>
    <property type="match status" value="2"/>
</dbReference>
<gene>
    <name evidence="3" type="ORF">JJB47_11430</name>
</gene>
<dbReference type="EMBL" id="JAENQP010000007">
    <property type="protein sequence ID" value="MBO3359382.1"/>
    <property type="molecule type" value="Genomic_DNA"/>
</dbReference>
<dbReference type="InterPro" id="IPR036465">
    <property type="entry name" value="vWFA_dom_sf"/>
</dbReference>
<dbReference type="InterPro" id="IPR011205">
    <property type="entry name" value="UCP015417_vWA"/>
</dbReference>
<reference evidence="3" key="1">
    <citation type="submission" date="2020-12" db="EMBL/GenBank/DDBJ databases">
        <title>Comparative genomics of Clostridium perfringens reveals patterns of host-associated phylogenetic clades and virulence factors.</title>
        <authorList>
            <person name="Smith A.H."/>
            <person name="Geier R."/>
        </authorList>
    </citation>
    <scope>NUCLEOTIDE SEQUENCE</scope>
    <source>
        <strain evidence="3">CHD30677R</strain>
    </source>
</reference>
<evidence type="ECO:0000259" key="1">
    <source>
        <dbReference type="Pfam" id="PF11443"/>
    </source>
</evidence>
<dbReference type="AlphaFoldDB" id="A0AAW4J5V0"/>
<sequence>MLNELKKELNYKSTENGAITHKTSNSYVLDYFAQGSSLRNRDKQEIIQIFKKSFYQDPLTTMKILFYSRDIRGGQGERDTFRYIIKYLADNHTDILNKNIHLISEFGRWDDIYALFDTKLEDKAIELIKEQLNKDITLEQPSLLAKWLKSENTSSKESRRLGNITRKKLGMTPKQYRKTLSELRKRIDIVEEKLSKKKYEDIDYSKIPTNASLKYRKAFYRNDEERYVDYLDSLTKGKIKIDSKTLYPYQLVSKALKYPSDEEKQLLNAMWDGLPDYIGDNNENAIAVVDTSGSMYGTPLEVAISLGLYLAERNKGAFKNHFITFADNPELVEVVGKDFCEKVSNISNANWGMSTDIEATFDLILNTAIKNKLKQEELPSKIFIISDMEFNQIENSGYYSWNRKQQRDDKTLFANLKNRFESNGYKMPNLVFWNVDSRNDNIPMTMNENGVQLVSGANPILFETLLNNEFVGAYEIMMKEIGKERYNCITV</sequence>
<evidence type="ECO:0000259" key="2">
    <source>
        <dbReference type="Pfam" id="PF25043"/>
    </source>
</evidence>
<evidence type="ECO:0000313" key="3">
    <source>
        <dbReference type="EMBL" id="MBO3359382.1"/>
    </source>
</evidence>
<protein>
    <submittedName>
        <fullName evidence="3">DUF2828 family protein</fullName>
    </submittedName>
</protein>
<evidence type="ECO:0000313" key="4">
    <source>
        <dbReference type="Proteomes" id="UP000668068"/>
    </source>
</evidence>
<dbReference type="Pfam" id="PF25043">
    <property type="entry name" value="DUF7788"/>
    <property type="match status" value="1"/>
</dbReference>